<feature type="compositionally biased region" description="Low complexity" evidence="1">
    <location>
        <begin position="143"/>
        <end position="156"/>
    </location>
</feature>
<evidence type="ECO:0000313" key="2">
    <source>
        <dbReference type="EMBL" id="EPS36480.1"/>
    </source>
</evidence>
<keyword evidence="3" id="KW-1185">Reference proteome</keyword>
<proteinExistence type="predicted"/>
<sequence length="245" mass="26639">MASNYNGRFFFSFLYFIFGSGDLIFARPAAYNNAARGFVISLKTPASYNYPLRTTPTPTKPDRDLKLNTLPDIQKDSAKDDFIRDKPIIIGSIPTPDKLSAAPISAPSHDPPKASSFSVVINTPFPNRVRRQDAGQITPAPDPANAESPSNSTSSTPQTVWTSMSWIMNWDDNLNAFVSVPMFVIMYAEPTSAPPAGTYPHMEPYMNPSVITMNLPAITPVPVNSLEDPLVPAEEGLDFVGGVGL</sequence>
<accession>S8A0H5</accession>
<dbReference type="AlphaFoldDB" id="S8A0H5"/>
<reference evidence="2 3" key="1">
    <citation type="journal article" date="2013" name="PLoS Genet.">
        <title>Genomic mechanisms accounting for the adaptation to parasitism in nematode-trapping fungi.</title>
        <authorList>
            <person name="Meerupati T."/>
            <person name="Andersson K.M."/>
            <person name="Friman E."/>
            <person name="Kumar D."/>
            <person name="Tunlid A."/>
            <person name="Ahren D."/>
        </authorList>
    </citation>
    <scope>NUCLEOTIDE SEQUENCE [LARGE SCALE GENOMIC DNA]</scope>
    <source>
        <strain evidence="2 3">CBS 200.50</strain>
    </source>
</reference>
<dbReference type="HOGENOM" id="CLU_1133552_0_0_1"/>
<dbReference type="EMBL" id="AQGS01000906">
    <property type="protein sequence ID" value="EPS36480.1"/>
    <property type="molecule type" value="Genomic_DNA"/>
</dbReference>
<name>S8A0H5_DACHA</name>
<feature type="region of interest" description="Disordered" evidence="1">
    <location>
        <begin position="133"/>
        <end position="158"/>
    </location>
</feature>
<dbReference type="Proteomes" id="UP000015100">
    <property type="component" value="Unassembled WGS sequence"/>
</dbReference>
<gene>
    <name evidence="2" type="ORF">H072_10000</name>
</gene>
<reference evidence="3" key="2">
    <citation type="submission" date="2013-04" db="EMBL/GenBank/DDBJ databases">
        <title>Genomic mechanisms accounting for the adaptation to parasitism in nematode-trapping fungi.</title>
        <authorList>
            <person name="Ahren D.G."/>
        </authorList>
    </citation>
    <scope>NUCLEOTIDE SEQUENCE [LARGE SCALE GENOMIC DNA]</scope>
    <source>
        <strain evidence="3">CBS 200.50</strain>
    </source>
</reference>
<evidence type="ECO:0000313" key="3">
    <source>
        <dbReference type="Proteomes" id="UP000015100"/>
    </source>
</evidence>
<evidence type="ECO:0000256" key="1">
    <source>
        <dbReference type="SAM" id="MobiDB-lite"/>
    </source>
</evidence>
<protein>
    <submittedName>
        <fullName evidence="2">Uncharacterized protein</fullName>
    </submittedName>
</protein>
<organism evidence="2 3">
    <name type="scientific">Dactylellina haptotyla (strain CBS 200.50)</name>
    <name type="common">Nematode-trapping fungus</name>
    <name type="synonym">Monacrosporium haptotylum</name>
    <dbReference type="NCBI Taxonomy" id="1284197"/>
    <lineage>
        <taxon>Eukaryota</taxon>
        <taxon>Fungi</taxon>
        <taxon>Dikarya</taxon>
        <taxon>Ascomycota</taxon>
        <taxon>Pezizomycotina</taxon>
        <taxon>Orbiliomycetes</taxon>
        <taxon>Orbiliales</taxon>
        <taxon>Orbiliaceae</taxon>
        <taxon>Dactylellina</taxon>
    </lineage>
</organism>
<comment type="caution">
    <text evidence="2">The sequence shown here is derived from an EMBL/GenBank/DDBJ whole genome shotgun (WGS) entry which is preliminary data.</text>
</comment>